<protein>
    <submittedName>
        <fullName evidence="1">Uncharacterized protein</fullName>
    </submittedName>
</protein>
<dbReference type="EMBL" id="AHKF01000018">
    <property type="protein sequence ID" value="EIA08306.1"/>
    <property type="molecule type" value="Genomic_DNA"/>
</dbReference>
<gene>
    <name evidence="1" type="ORF">HJ01_02028</name>
</gene>
<accession>H7FSN0</accession>
<sequence>MGFELNIAKQQQMKNRNFFNGFIFCQIYEKGNNPNPY</sequence>
<dbReference type="Proteomes" id="UP000005566">
    <property type="component" value="Unassembled WGS sequence"/>
</dbReference>
<organism evidence="1 2">
    <name type="scientific">Flavobacterium frigoris (strain PS1)</name>
    <dbReference type="NCBI Taxonomy" id="1086011"/>
    <lineage>
        <taxon>Bacteria</taxon>
        <taxon>Pseudomonadati</taxon>
        <taxon>Bacteroidota</taxon>
        <taxon>Flavobacteriia</taxon>
        <taxon>Flavobacteriales</taxon>
        <taxon>Flavobacteriaceae</taxon>
        <taxon>Flavobacterium</taxon>
    </lineage>
</organism>
<comment type="caution">
    <text evidence="1">The sequence shown here is derived from an EMBL/GenBank/DDBJ whole genome shotgun (WGS) entry which is preliminary data.</text>
</comment>
<evidence type="ECO:0000313" key="1">
    <source>
        <dbReference type="EMBL" id="EIA08306.1"/>
    </source>
</evidence>
<name>H7FSN0_FLAFP</name>
<evidence type="ECO:0000313" key="2">
    <source>
        <dbReference type="Proteomes" id="UP000005566"/>
    </source>
</evidence>
<dbReference type="STRING" id="1086011.HJ01_02028"/>
<dbReference type="PATRIC" id="fig|1086011.3.peg.1980"/>
<keyword evidence="2" id="KW-1185">Reference proteome</keyword>
<dbReference type="AlphaFoldDB" id="H7FSN0"/>
<reference evidence="1 2" key="1">
    <citation type="journal article" date="2014" name="Acta Crystallogr. D">
        <title>Structure-based characterization and antifreeze properties of a hyperactive ice-binding protein from the Antarctic bacterium Flavobacterium frigoris PS1.</title>
        <authorList>
            <person name="Do H."/>
            <person name="Kim S.J."/>
            <person name="Kim H.J."/>
            <person name="Lee J.H."/>
        </authorList>
    </citation>
    <scope>NUCLEOTIDE SEQUENCE [LARGE SCALE GENOMIC DNA]</scope>
    <source>
        <strain evidence="1 2">PS1</strain>
    </source>
</reference>
<proteinExistence type="predicted"/>